<feature type="signal peptide" evidence="2">
    <location>
        <begin position="1"/>
        <end position="18"/>
    </location>
</feature>
<dbReference type="AlphaFoldDB" id="A0AAN8NDN9"/>
<evidence type="ECO:0000313" key="3">
    <source>
        <dbReference type="EMBL" id="KAK6520044.1"/>
    </source>
</evidence>
<comment type="caution">
    <text evidence="3">The sequence shown here is derived from an EMBL/GenBank/DDBJ whole genome shotgun (WGS) entry which is preliminary data.</text>
</comment>
<evidence type="ECO:0000313" key="4">
    <source>
        <dbReference type="Proteomes" id="UP001307849"/>
    </source>
</evidence>
<keyword evidence="2" id="KW-0732">Signal</keyword>
<gene>
    <name evidence="3" type="ORF">TWF506_000334</name>
</gene>
<feature type="region of interest" description="Disordered" evidence="1">
    <location>
        <begin position="26"/>
        <end position="214"/>
    </location>
</feature>
<dbReference type="EMBL" id="JAVHJM010000001">
    <property type="protein sequence ID" value="KAK6520044.1"/>
    <property type="molecule type" value="Genomic_DNA"/>
</dbReference>
<feature type="compositionally biased region" description="Pro residues" evidence="1">
    <location>
        <begin position="168"/>
        <end position="195"/>
    </location>
</feature>
<evidence type="ECO:0000256" key="2">
    <source>
        <dbReference type="SAM" id="SignalP"/>
    </source>
</evidence>
<protein>
    <submittedName>
        <fullName evidence="3">Uncharacterized protein</fullName>
    </submittedName>
</protein>
<feature type="chain" id="PRO_5042937119" evidence="2">
    <location>
        <begin position="19"/>
        <end position="238"/>
    </location>
</feature>
<feature type="compositionally biased region" description="Basic and acidic residues" evidence="1">
    <location>
        <begin position="136"/>
        <end position="153"/>
    </location>
</feature>
<feature type="compositionally biased region" description="Basic and acidic residues" evidence="1">
    <location>
        <begin position="59"/>
        <end position="80"/>
    </location>
</feature>
<feature type="compositionally biased region" description="Basic and acidic residues" evidence="1">
    <location>
        <begin position="91"/>
        <end position="119"/>
    </location>
</feature>
<dbReference type="Proteomes" id="UP001307849">
    <property type="component" value="Unassembled WGS sequence"/>
</dbReference>
<proteinExistence type="predicted"/>
<reference evidence="3 4" key="1">
    <citation type="submission" date="2019-10" db="EMBL/GenBank/DDBJ databases">
        <authorList>
            <person name="Palmer J.M."/>
        </authorList>
    </citation>
    <scope>NUCLEOTIDE SEQUENCE [LARGE SCALE GENOMIC DNA]</scope>
    <source>
        <strain evidence="3 4">TWF506</strain>
    </source>
</reference>
<accession>A0AAN8NDN9</accession>
<organism evidence="3 4">
    <name type="scientific">Arthrobotrys conoides</name>
    <dbReference type="NCBI Taxonomy" id="74498"/>
    <lineage>
        <taxon>Eukaryota</taxon>
        <taxon>Fungi</taxon>
        <taxon>Dikarya</taxon>
        <taxon>Ascomycota</taxon>
        <taxon>Pezizomycotina</taxon>
        <taxon>Orbiliomycetes</taxon>
        <taxon>Orbiliales</taxon>
        <taxon>Orbiliaceae</taxon>
        <taxon>Arthrobotrys</taxon>
    </lineage>
</organism>
<sequence>MKISTLIIAPLFIAVAQASLVDAVGGQENSGLERRQRGGPRDGPRGLRHRALNTLDHQSGGRDKDGEAMRPPRPEFDRGRLAPPPGGKAPPPRELEFLPPPREDLGVRRDGSKDGDRKSRLPIPPKHQAIKGVPPPRDRELKERQLPPNRRSEGPPMPVVPTPKMGGRPPPPPQRAALRPLPPGPMPKLPPPPNKPRGLETGDRPTTLLRQVRSAPTELPDIEILRRSIEFEVYGELL</sequence>
<keyword evidence="4" id="KW-1185">Reference proteome</keyword>
<feature type="compositionally biased region" description="Basic and acidic residues" evidence="1">
    <location>
        <begin position="31"/>
        <end position="45"/>
    </location>
</feature>
<name>A0AAN8NDN9_9PEZI</name>
<evidence type="ECO:0000256" key="1">
    <source>
        <dbReference type="SAM" id="MobiDB-lite"/>
    </source>
</evidence>